<keyword evidence="11" id="KW-1185">Reference proteome</keyword>
<dbReference type="GO" id="GO:0010467">
    <property type="term" value="P:gene expression"/>
    <property type="evidence" value="ECO:0007669"/>
    <property type="project" value="UniProtKB-ARBA"/>
</dbReference>
<dbReference type="InterPro" id="IPR039678">
    <property type="entry name" value="CTNNBL1"/>
</dbReference>
<comment type="subcellular location">
    <subcellularLocation>
        <location evidence="1">Nucleus</location>
    </subcellularLocation>
</comment>
<evidence type="ECO:0000256" key="6">
    <source>
        <dbReference type="ARBA" id="ARBA00058456"/>
    </source>
</evidence>
<keyword evidence="3" id="KW-0677">Repeat</keyword>
<protein>
    <recommendedName>
        <fullName evidence="8">Beta-catenin-like protein 1</fullName>
    </recommendedName>
    <alternativeName>
        <fullName evidence="9">Nuclear-associated protein</fullName>
    </alternativeName>
</protein>
<dbReference type="GO" id="GO:0005681">
    <property type="term" value="C:spliceosomal complex"/>
    <property type="evidence" value="ECO:0007669"/>
    <property type="project" value="TreeGrafter"/>
</dbReference>
<dbReference type="Gene3D" id="1.25.10.10">
    <property type="entry name" value="Leucine-rich Repeat Variant"/>
    <property type="match status" value="1"/>
</dbReference>
<evidence type="ECO:0000256" key="5">
    <source>
        <dbReference type="ARBA" id="ARBA00023242"/>
    </source>
</evidence>
<evidence type="ECO:0000256" key="4">
    <source>
        <dbReference type="ARBA" id="ARBA00023054"/>
    </source>
</evidence>
<reference evidence="12" key="2">
    <citation type="submission" date="2020-10" db="UniProtKB">
        <authorList>
            <consortium name="WormBaseParasite"/>
        </authorList>
    </citation>
    <scope>IDENTIFICATION</scope>
</reference>
<comment type="subunit">
    <text evidence="7">Component of the PRP19-CDC5L splicing complex composed of a core complex comprising a homotetramer of PRPF19, CDC5L, PLRG1 and BCAS2, and at least three less stably associated proteins CTNNBL1, CWC15 and HSPA8. Interacts directly with CWC15 and CDC5L in the complex. Interacts with AICDA; the interaction is important for the antibody diversification activity of AICDA. Interacts with PRPF31 (via its NLS). Interacts (via its N-terminal NLS) with KPNA1 and KPNA2.</text>
</comment>
<keyword evidence="5" id="KW-0539">Nucleus</keyword>
<accession>A0A7E4ZTT6</accession>
<evidence type="ECO:0000313" key="12">
    <source>
        <dbReference type="WBParaSite" id="Pan_g17042.t2"/>
    </source>
</evidence>
<evidence type="ECO:0000256" key="7">
    <source>
        <dbReference type="ARBA" id="ARBA00061776"/>
    </source>
</evidence>
<dbReference type="SUPFAM" id="SSF48371">
    <property type="entry name" value="ARM repeat"/>
    <property type="match status" value="1"/>
</dbReference>
<evidence type="ECO:0000256" key="8">
    <source>
        <dbReference type="ARBA" id="ARBA00070106"/>
    </source>
</evidence>
<evidence type="ECO:0000256" key="3">
    <source>
        <dbReference type="ARBA" id="ARBA00022737"/>
    </source>
</evidence>
<dbReference type="PANTHER" id="PTHR14978:SF0">
    <property type="entry name" value="BETA-CATENIN-LIKE PROTEIN 1"/>
    <property type="match status" value="1"/>
</dbReference>
<dbReference type="Pfam" id="PF08216">
    <property type="entry name" value="CTNNBL"/>
    <property type="match status" value="1"/>
</dbReference>
<proteinExistence type="predicted"/>
<evidence type="ECO:0000256" key="2">
    <source>
        <dbReference type="ARBA" id="ARBA00022553"/>
    </source>
</evidence>
<dbReference type="InterPro" id="IPR013180">
    <property type="entry name" value="CTNNBL1_N"/>
</dbReference>
<evidence type="ECO:0000259" key="10">
    <source>
        <dbReference type="SMART" id="SM01156"/>
    </source>
</evidence>
<dbReference type="FunFam" id="1.25.10.10:FF:001136">
    <property type="entry name" value="Beta-catenin-like protein 1"/>
    <property type="match status" value="1"/>
</dbReference>
<dbReference type="InterPro" id="IPR011989">
    <property type="entry name" value="ARM-like"/>
</dbReference>
<dbReference type="WBParaSite" id="Pan_g17042.t2">
    <property type="protein sequence ID" value="Pan_g17042.t2"/>
    <property type="gene ID" value="Pan_g17042"/>
</dbReference>
<dbReference type="PANTHER" id="PTHR14978">
    <property type="entry name" value="BETA-CATENIN-LIKE PROTEIN 1 NUCLEAR ASSOCIATED PROTEIN"/>
    <property type="match status" value="1"/>
</dbReference>
<feature type="domain" description="Beta-catenin-like protein 1 N-terminal" evidence="10">
    <location>
        <begin position="30"/>
        <end position="140"/>
    </location>
</feature>
<comment type="function">
    <text evidence="6">Component of the PRP19-CDC5L complex that forms an integral part of the spliceosome and is required for activating pre-mRNA splicing. Participates in AID/AICDA-mediated somatic hypermutation (SHM) and class-switch recombination (CSR), 2 processes resulting in the production of high-affinity, mutated isotype-switched antibodies.</text>
</comment>
<sequence length="551" mass="62850">MSLDVRDIYAPKEPEAKRARLDDIASLNTATTDAKDILAALENDETLPEDEVAEIDENAVKKLAVQLDKKFKKNQEMRVKHASEPEKFMQSEIELNTAIQEMHSVATAPAFYAQLVELGFIDTVIQLLAHDNNDIVGATCFLLDELCDVEILNENDEEVAGFIDSLLKANLIETFVTQPLAKLDNDDKDEFEAINHVLSTIENILEFRPQASDICLKQGLFVELMNRATLKSVFDSNKLSASQLLAMILQTSEDAQVKLVEKKDGIDFILRALAQYKRNDPESADETEHMENLFDALCASLLRKENRLIFLKDEGNELMYLMLKEKKASREGALRVLSHVTAIPDGVENCNHFVEILGLRALFPLFMKTPTKNKKKDTTPTDHEEHVCSIIESLLYSCNAENRLRVLSKFTEKDYEKVERLVELFLAYSDRLRRFMNRLAKQYNLQEMDDEFISEERRSNGFYTLTKIALILVDVCVNANDGCRAHASNLFRMKTKEASIKAHLEPVLKEISDNLGEEAIEQKNRVEEFIQKITALEEQAKEWYHCTQGCK</sequence>
<keyword evidence="4" id="KW-0175">Coiled coil</keyword>
<dbReference type="SMART" id="SM01156">
    <property type="entry name" value="DUF1716"/>
    <property type="match status" value="1"/>
</dbReference>
<reference evidence="11" key="1">
    <citation type="journal article" date="2013" name="Genetics">
        <title>The draft genome and transcriptome of Panagrellus redivivus are shaped by the harsh demands of a free-living lifestyle.</title>
        <authorList>
            <person name="Srinivasan J."/>
            <person name="Dillman A.R."/>
            <person name="Macchietto M.G."/>
            <person name="Heikkinen L."/>
            <person name="Lakso M."/>
            <person name="Fracchia K.M."/>
            <person name="Antoshechkin I."/>
            <person name="Mortazavi A."/>
            <person name="Wong G."/>
            <person name="Sternberg P.W."/>
        </authorList>
    </citation>
    <scope>NUCLEOTIDE SEQUENCE [LARGE SCALE GENOMIC DNA]</scope>
    <source>
        <strain evidence="11">MT8872</strain>
    </source>
</reference>
<evidence type="ECO:0000313" key="11">
    <source>
        <dbReference type="Proteomes" id="UP000492821"/>
    </source>
</evidence>
<evidence type="ECO:0000256" key="9">
    <source>
        <dbReference type="ARBA" id="ARBA00083862"/>
    </source>
</evidence>
<dbReference type="InterPro" id="IPR016024">
    <property type="entry name" value="ARM-type_fold"/>
</dbReference>
<evidence type="ECO:0000256" key="1">
    <source>
        <dbReference type="ARBA" id="ARBA00004123"/>
    </source>
</evidence>
<dbReference type="AlphaFoldDB" id="A0A7E4ZTT6"/>
<dbReference type="Proteomes" id="UP000492821">
    <property type="component" value="Unassembled WGS sequence"/>
</dbReference>
<name>A0A7E4ZTT6_PANRE</name>
<organism evidence="11 12">
    <name type="scientific">Panagrellus redivivus</name>
    <name type="common">Microworm</name>
    <dbReference type="NCBI Taxonomy" id="6233"/>
    <lineage>
        <taxon>Eukaryota</taxon>
        <taxon>Metazoa</taxon>
        <taxon>Ecdysozoa</taxon>
        <taxon>Nematoda</taxon>
        <taxon>Chromadorea</taxon>
        <taxon>Rhabditida</taxon>
        <taxon>Tylenchina</taxon>
        <taxon>Panagrolaimomorpha</taxon>
        <taxon>Panagrolaimoidea</taxon>
        <taxon>Panagrolaimidae</taxon>
        <taxon>Panagrellus</taxon>
    </lineage>
</organism>
<keyword evidence="2" id="KW-0597">Phosphoprotein</keyword>